<name>A0A1J5PQB8_9ZZZZ</name>
<organism evidence="2">
    <name type="scientific">mine drainage metagenome</name>
    <dbReference type="NCBI Taxonomy" id="410659"/>
    <lineage>
        <taxon>unclassified sequences</taxon>
        <taxon>metagenomes</taxon>
        <taxon>ecological metagenomes</taxon>
    </lineage>
</organism>
<dbReference type="EMBL" id="MLJW01002735">
    <property type="protein sequence ID" value="OIQ73790.1"/>
    <property type="molecule type" value="Genomic_DNA"/>
</dbReference>
<feature type="compositionally biased region" description="Low complexity" evidence="1">
    <location>
        <begin position="101"/>
        <end position="111"/>
    </location>
</feature>
<feature type="region of interest" description="Disordered" evidence="1">
    <location>
        <begin position="101"/>
        <end position="130"/>
    </location>
</feature>
<protein>
    <submittedName>
        <fullName evidence="2">Uncharacterized protein</fullName>
    </submittedName>
</protein>
<comment type="caution">
    <text evidence="2">The sequence shown here is derived from an EMBL/GenBank/DDBJ whole genome shotgun (WGS) entry which is preliminary data.</text>
</comment>
<dbReference type="AlphaFoldDB" id="A0A1J5PQB8"/>
<evidence type="ECO:0000313" key="2">
    <source>
        <dbReference type="EMBL" id="OIQ73790.1"/>
    </source>
</evidence>
<reference evidence="2" key="1">
    <citation type="submission" date="2016-10" db="EMBL/GenBank/DDBJ databases">
        <title>Sequence of Gallionella enrichment culture.</title>
        <authorList>
            <person name="Poehlein A."/>
            <person name="Muehling M."/>
            <person name="Daniel R."/>
        </authorList>
    </citation>
    <scope>NUCLEOTIDE SEQUENCE</scope>
</reference>
<sequence>MAQTPEFKDFIPGLEFFQTLLKGAGMPSQFATWVAPTMDVDEIERKVTDLKAVLNWLEANSRMTQNMIQALEVQRMTLTALKTMNVDMQAFAKGFAGEAAEARPQAASPDAQAGGQPAEPEREAPSSTASANAAPLLDPMQWWGAMTQQFTELAAQALQEGSTLGAGFGAPAAAAAASPSAGTAQASGKPAPQRKPAARRKTTSAGAGQKNRGKTSAKAPAKRVGGTSPKTK</sequence>
<gene>
    <name evidence="2" type="ORF">GALL_445690</name>
</gene>
<dbReference type="InterPro" id="IPR050026">
    <property type="entry name" value="PHA_gran_PhaM_N"/>
</dbReference>
<accession>A0A1J5PQB8</accession>
<proteinExistence type="predicted"/>
<evidence type="ECO:0000256" key="1">
    <source>
        <dbReference type="SAM" id="MobiDB-lite"/>
    </source>
</evidence>
<feature type="region of interest" description="Disordered" evidence="1">
    <location>
        <begin position="176"/>
        <end position="232"/>
    </location>
</feature>
<feature type="compositionally biased region" description="Low complexity" evidence="1">
    <location>
        <begin position="176"/>
        <end position="188"/>
    </location>
</feature>
<dbReference type="NCBIfam" id="NF043076">
    <property type="entry name" value="PHA_gran_PhaM"/>
    <property type="match status" value="1"/>
</dbReference>